<dbReference type="STRING" id="1450538.A0A2V5H531"/>
<keyword evidence="3" id="KW-1185">Reference proteome</keyword>
<organism evidence="2 3">
    <name type="scientific">Aspergillus violaceofuscus (strain CBS 115571)</name>
    <dbReference type="NCBI Taxonomy" id="1450538"/>
    <lineage>
        <taxon>Eukaryota</taxon>
        <taxon>Fungi</taxon>
        <taxon>Dikarya</taxon>
        <taxon>Ascomycota</taxon>
        <taxon>Pezizomycotina</taxon>
        <taxon>Eurotiomycetes</taxon>
        <taxon>Eurotiomycetidae</taxon>
        <taxon>Eurotiales</taxon>
        <taxon>Aspergillaceae</taxon>
        <taxon>Aspergillus</taxon>
    </lineage>
</organism>
<proteinExistence type="predicted"/>
<feature type="compositionally biased region" description="Basic and acidic residues" evidence="1">
    <location>
        <begin position="89"/>
        <end position="99"/>
    </location>
</feature>
<dbReference type="AlphaFoldDB" id="A0A2V5H531"/>
<sequence length="109" mass="12173">MRWTDENEQLLWKLIFETQTITLDLDKVSQAWPGDDKPTPKAIERHLDKYRKSGSGVSFQKGQQKRADTEAGPATPHKKRKKAAKSPKAGKDKEEDKEPAAAAAAGEEE</sequence>
<dbReference type="EMBL" id="KZ825136">
    <property type="protein sequence ID" value="PYI19248.1"/>
    <property type="molecule type" value="Genomic_DNA"/>
</dbReference>
<feature type="compositionally biased region" description="Low complexity" evidence="1">
    <location>
        <begin position="100"/>
        <end position="109"/>
    </location>
</feature>
<evidence type="ECO:0000313" key="2">
    <source>
        <dbReference type="EMBL" id="PYI19248.1"/>
    </source>
</evidence>
<dbReference type="OMA" id="MRWTDEN"/>
<gene>
    <name evidence="2" type="ORF">BO99DRAFT_432778</name>
</gene>
<feature type="region of interest" description="Disordered" evidence="1">
    <location>
        <begin position="27"/>
        <end position="109"/>
    </location>
</feature>
<evidence type="ECO:0000313" key="3">
    <source>
        <dbReference type="Proteomes" id="UP000249829"/>
    </source>
</evidence>
<accession>A0A2V5H531</accession>
<protein>
    <submittedName>
        <fullName evidence="2">Uncharacterized protein</fullName>
    </submittedName>
</protein>
<dbReference type="Proteomes" id="UP000249829">
    <property type="component" value="Unassembled WGS sequence"/>
</dbReference>
<reference evidence="2 3" key="1">
    <citation type="submission" date="2018-02" db="EMBL/GenBank/DDBJ databases">
        <title>The genomes of Aspergillus section Nigri reveals drivers in fungal speciation.</title>
        <authorList>
            <consortium name="DOE Joint Genome Institute"/>
            <person name="Vesth T.C."/>
            <person name="Nybo J."/>
            <person name="Theobald S."/>
            <person name="Brandl J."/>
            <person name="Frisvad J.C."/>
            <person name="Nielsen K.F."/>
            <person name="Lyhne E.K."/>
            <person name="Kogle M.E."/>
            <person name="Kuo A."/>
            <person name="Riley R."/>
            <person name="Clum A."/>
            <person name="Nolan M."/>
            <person name="Lipzen A."/>
            <person name="Salamov A."/>
            <person name="Henrissat B."/>
            <person name="Wiebenga A."/>
            <person name="De vries R.P."/>
            <person name="Grigoriev I.V."/>
            <person name="Mortensen U.H."/>
            <person name="Andersen M.R."/>
            <person name="Baker S.E."/>
        </authorList>
    </citation>
    <scope>NUCLEOTIDE SEQUENCE [LARGE SCALE GENOMIC DNA]</scope>
    <source>
        <strain evidence="2 3">CBS 115571</strain>
    </source>
</reference>
<name>A0A2V5H531_ASPV1</name>
<evidence type="ECO:0000256" key="1">
    <source>
        <dbReference type="SAM" id="MobiDB-lite"/>
    </source>
</evidence>
<feature type="compositionally biased region" description="Basic residues" evidence="1">
    <location>
        <begin position="76"/>
        <end position="85"/>
    </location>
</feature>
<feature type="compositionally biased region" description="Basic and acidic residues" evidence="1">
    <location>
        <begin position="34"/>
        <end position="51"/>
    </location>
</feature>